<feature type="compositionally biased region" description="Basic and acidic residues" evidence="1">
    <location>
        <begin position="87"/>
        <end position="102"/>
    </location>
</feature>
<protein>
    <submittedName>
        <fullName evidence="3">Uncharacterized protein</fullName>
    </submittedName>
</protein>
<evidence type="ECO:0000313" key="4">
    <source>
        <dbReference type="Proteomes" id="UP000294847"/>
    </source>
</evidence>
<feature type="region of interest" description="Disordered" evidence="1">
    <location>
        <begin position="39"/>
        <end position="116"/>
    </location>
</feature>
<feature type="chain" id="PRO_5020360208" evidence="2">
    <location>
        <begin position="22"/>
        <end position="116"/>
    </location>
</feature>
<reference evidence="3 4" key="1">
    <citation type="journal article" date="2019" name="Mol. Biol. Evol.">
        <title>Blast fungal genomes show frequent chromosomal changes, gene gains and losses, and effector gene turnover.</title>
        <authorList>
            <person name="Gomez Luciano L.B."/>
            <person name="Jason Tsai I."/>
            <person name="Chuma I."/>
            <person name="Tosa Y."/>
            <person name="Chen Y.H."/>
            <person name="Li J.Y."/>
            <person name="Li M.Y."/>
            <person name="Jade Lu M.Y."/>
            <person name="Nakayashiki H."/>
            <person name="Li W.H."/>
        </authorList>
    </citation>
    <scope>NUCLEOTIDE SEQUENCE [LARGE SCALE GENOMIC DNA]</scope>
    <source>
        <strain evidence="3">MZ5-1-6</strain>
    </source>
</reference>
<proteinExistence type="predicted"/>
<keyword evidence="2" id="KW-0732">Signal</keyword>
<dbReference type="AlphaFoldDB" id="A0A4P7MTN1"/>
<organism evidence="3 4">
    <name type="scientific">Pyricularia oryzae</name>
    <name type="common">Rice blast fungus</name>
    <name type="synonym">Magnaporthe oryzae</name>
    <dbReference type="NCBI Taxonomy" id="318829"/>
    <lineage>
        <taxon>Eukaryota</taxon>
        <taxon>Fungi</taxon>
        <taxon>Dikarya</taxon>
        <taxon>Ascomycota</taxon>
        <taxon>Pezizomycotina</taxon>
        <taxon>Sordariomycetes</taxon>
        <taxon>Sordariomycetidae</taxon>
        <taxon>Magnaporthales</taxon>
        <taxon>Pyriculariaceae</taxon>
        <taxon>Pyricularia</taxon>
    </lineage>
</organism>
<dbReference type="Proteomes" id="UP000294847">
    <property type="component" value="Chromosome 1"/>
</dbReference>
<dbReference type="EMBL" id="CP034204">
    <property type="protein sequence ID" value="QBZ53548.1"/>
    <property type="molecule type" value="Genomic_DNA"/>
</dbReference>
<sequence length="116" mass="13302">MHVLNLAVLFTLLATFTATAAAADQGSYESPYRYKQAKSWKQKEEPIREGKEEKTGHRHGDAYYFTSGSPSVVAEDKTAKNAPSRFEQWKAEQKQSEERNQERGINGIRRLETYYP</sequence>
<feature type="compositionally biased region" description="Basic and acidic residues" evidence="1">
    <location>
        <begin position="41"/>
        <end position="61"/>
    </location>
</feature>
<feature type="signal peptide" evidence="2">
    <location>
        <begin position="1"/>
        <end position="21"/>
    </location>
</feature>
<evidence type="ECO:0000256" key="2">
    <source>
        <dbReference type="SAM" id="SignalP"/>
    </source>
</evidence>
<evidence type="ECO:0000313" key="3">
    <source>
        <dbReference type="EMBL" id="QBZ53548.1"/>
    </source>
</evidence>
<gene>
    <name evidence="3" type="ORF">PoMZ_09235</name>
</gene>
<accession>A0A4P7MTN1</accession>
<name>A0A4P7MTN1_PYROR</name>
<evidence type="ECO:0000256" key="1">
    <source>
        <dbReference type="SAM" id="MobiDB-lite"/>
    </source>
</evidence>